<feature type="compositionally biased region" description="Basic residues" evidence="11">
    <location>
        <begin position="1"/>
        <end position="11"/>
    </location>
</feature>
<keyword evidence="9" id="KW-0539">Nucleus</keyword>
<comment type="subcellular location">
    <subcellularLocation>
        <location evidence="1">Nucleus</location>
    </subcellularLocation>
</comment>
<evidence type="ECO:0000256" key="4">
    <source>
        <dbReference type="ARBA" id="ARBA00022679"/>
    </source>
</evidence>
<evidence type="ECO:0000256" key="8">
    <source>
        <dbReference type="ARBA" id="ARBA00022833"/>
    </source>
</evidence>
<evidence type="ECO:0000259" key="12">
    <source>
        <dbReference type="PROSITE" id="PS51044"/>
    </source>
</evidence>
<dbReference type="PROSITE" id="PS51044">
    <property type="entry name" value="ZF_SP_RING"/>
    <property type="match status" value="1"/>
</dbReference>
<dbReference type="GO" id="GO:0005634">
    <property type="term" value="C:nucleus"/>
    <property type="evidence" value="ECO:0007669"/>
    <property type="project" value="UniProtKB-SubCell"/>
</dbReference>
<dbReference type="Proteomes" id="UP000217199">
    <property type="component" value="Unassembled WGS sequence"/>
</dbReference>
<dbReference type="InParanoid" id="A0A286UCC8"/>
<feature type="region of interest" description="Disordered" evidence="11">
    <location>
        <begin position="1"/>
        <end position="109"/>
    </location>
</feature>
<feature type="compositionally biased region" description="Acidic residues" evidence="11">
    <location>
        <begin position="357"/>
        <end position="367"/>
    </location>
</feature>
<dbReference type="UniPathway" id="UPA00886"/>
<comment type="caution">
    <text evidence="13">The sequence shown here is derived from an EMBL/GenBank/DDBJ whole genome shotgun (WGS) entry which is preliminary data.</text>
</comment>
<dbReference type="GO" id="GO:0016925">
    <property type="term" value="P:protein sumoylation"/>
    <property type="evidence" value="ECO:0007669"/>
    <property type="project" value="UniProtKB-UniPathway"/>
</dbReference>
<dbReference type="CDD" id="cd16651">
    <property type="entry name" value="SPL-RING_NSE2"/>
    <property type="match status" value="1"/>
</dbReference>
<dbReference type="Gene3D" id="3.30.40.10">
    <property type="entry name" value="Zinc/RING finger domain, C3HC4 (zinc finger)"/>
    <property type="match status" value="1"/>
</dbReference>
<feature type="compositionally biased region" description="Basic residues" evidence="11">
    <location>
        <begin position="63"/>
        <end position="72"/>
    </location>
</feature>
<evidence type="ECO:0000256" key="6">
    <source>
        <dbReference type="ARBA" id="ARBA00022771"/>
    </source>
</evidence>
<keyword evidence="6 10" id="KW-0863">Zinc-finger</keyword>
<evidence type="ECO:0000256" key="5">
    <source>
        <dbReference type="ARBA" id="ARBA00022723"/>
    </source>
</evidence>
<name>A0A286UCC8_9AGAM</name>
<protein>
    <recommendedName>
        <fullName evidence="12">SP-RING-type domain-containing protein</fullName>
    </recommendedName>
</protein>
<dbReference type="InterPro" id="IPR013083">
    <property type="entry name" value="Znf_RING/FYVE/PHD"/>
</dbReference>
<evidence type="ECO:0000256" key="3">
    <source>
        <dbReference type="ARBA" id="ARBA00008212"/>
    </source>
</evidence>
<proteinExistence type="inferred from homology"/>
<feature type="compositionally biased region" description="Acidic residues" evidence="11">
    <location>
        <begin position="77"/>
        <end position="90"/>
    </location>
</feature>
<dbReference type="GO" id="GO:0030915">
    <property type="term" value="C:Smc5-Smc6 complex"/>
    <property type="evidence" value="ECO:0007669"/>
    <property type="project" value="InterPro"/>
</dbReference>
<dbReference type="AlphaFoldDB" id="A0A286UCC8"/>
<dbReference type="FunCoup" id="A0A286UCC8">
    <property type="interactions" value="125"/>
</dbReference>
<keyword evidence="4" id="KW-0808">Transferase</keyword>
<dbReference type="Pfam" id="PF11789">
    <property type="entry name" value="zf-Nse"/>
    <property type="match status" value="1"/>
</dbReference>
<keyword evidence="14" id="KW-1185">Reference proteome</keyword>
<evidence type="ECO:0000313" key="13">
    <source>
        <dbReference type="EMBL" id="PAV17253.1"/>
    </source>
</evidence>
<dbReference type="InterPro" id="IPR004181">
    <property type="entry name" value="Znf_MIZ"/>
</dbReference>
<evidence type="ECO:0000256" key="11">
    <source>
        <dbReference type="SAM" id="MobiDB-lite"/>
    </source>
</evidence>
<comment type="similarity">
    <text evidence="3">Belongs to the NSE2 family.</text>
</comment>
<gene>
    <name evidence="13" type="ORF">PNOK_0731700</name>
</gene>
<evidence type="ECO:0000256" key="9">
    <source>
        <dbReference type="ARBA" id="ARBA00023242"/>
    </source>
</evidence>
<keyword evidence="5" id="KW-0479">Metal-binding</keyword>
<dbReference type="STRING" id="2282107.A0A286UCC8"/>
<dbReference type="OrthoDB" id="26899at2759"/>
<reference evidence="13 14" key="1">
    <citation type="journal article" date="2017" name="Mol. Ecol.">
        <title>Comparative and population genomic landscape of Phellinus noxius: A hypervariable fungus causing root rot in trees.</title>
        <authorList>
            <person name="Chung C.L."/>
            <person name="Lee T.J."/>
            <person name="Akiba M."/>
            <person name="Lee H.H."/>
            <person name="Kuo T.H."/>
            <person name="Liu D."/>
            <person name="Ke H.M."/>
            <person name="Yokoi T."/>
            <person name="Roa M.B."/>
            <person name="Lu M.J."/>
            <person name="Chang Y.Y."/>
            <person name="Ann P.J."/>
            <person name="Tsai J.N."/>
            <person name="Chen C.Y."/>
            <person name="Tzean S.S."/>
            <person name="Ota Y."/>
            <person name="Hattori T."/>
            <person name="Sahashi N."/>
            <person name="Liou R.F."/>
            <person name="Kikuchi T."/>
            <person name="Tsai I.J."/>
        </authorList>
    </citation>
    <scope>NUCLEOTIDE SEQUENCE [LARGE SCALE GENOMIC DNA]</scope>
    <source>
        <strain evidence="13 14">FFPRI411160</strain>
    </source>
</reference>
<organism evidence="13 14">
    <name type="scientific">Pyrrhoderma noxium</name>
    <dbReference type="NCBI Taxonomy" id="2282107"/>
    <lineage>
        <taxon>Eukaryota</taxon>
        <taxon>Fungi</taxon>
        <taxon>Dikarya</taxon>
        <taxon>Basidiomycota</taxon>
        <taxon>Agaricomycotina</taxon>
        <taxon>Agaricomycetes</taxon>
        <taxon>Hymenochaetales</taxon>
        <taxon>Hymenochaetaceae</taxon>
        <taxon>Pyrrhoderma</taxon>
    </lineage>
</organism>
<accession>A0A286UCC8</accession>
<feature type="domain" description="SP-RING-type" evidence="12">
    <location>
        <begin position="263"/>
        <end position="346"/>
    </location>
</feature>
<sequence length="367" mass="42102">MARGRTSRIRRRQDSEDQIEEEENNNNTQRSRTEDVEEEEEEETQSSSKRTQRRTIASNGVSQKKKGSKMGQRKSDDEENSDSSDDDDSDEKPLIIDVQNFGDQPLAESDSRRLASLSEDWKQIIRYNQEIALDAVREIAVAMAEASEDRDGDVAKKELDKSDAIMRELLDLQHELKSHNECIVELSNEIARGEEINNVVERYKSGVEDRISTWNSKTARQKYAKDEFYIKFRQDIYEVHHPDEGMPPLTELMSREEGDDDDEDEDIEIGGVTQSYTCPLTLTILTNPLTSSLCQHSFSAEAIREYLGQNPSVKKKCPAAGCNQKLNLNDFKPDKELEKRIKLHIRREQRRQAEAESGAEDVDEIID</sequence>
<keyword evidence="7" id="KW-0833">Ubl conjugation pathway</keyword>
<dbReference type="SUPFAM" id="SSF57850">
    <property type="entry name" value="RING/U-box"/>
    <property type="match status" value="1"/>
</dbReference>
<dbReference type="PANTHER" id="PTHR21330">
    <property type="entry name" value="E3 SUMO-PROTEIN LIGASE NSE2"/>
    <property type="match status" value="1"/>
</dbReference>
<dbReference type="InterPro" id="IPR026846">
    <property type="entry name" value="Nse2(Mms21)"/>
</dbReference>
<comment type="pathway">
    <text evidence="2">Protein modification; protein sumoylation.</text>
</comment>
<feature type="region of interest" description="Disordered" evidence="11">
    <location>
        <begin position="347"/>
        <end position="367"/>
    </location>
</feature>
<evidence type="ECO:0000313" key="14">
    <source>
        <dbReference type="Proteomes" id="UP000217199"/>
    </source>
</evidence>
<dbReference type="GO" id="GO:0061665">
    <property type="term" value="F:SUMO ligase activity"/>
    <property type="evidence" value="ECO:0007669"/>
    <property type="project" value="TreeGrafter"/>
</dbReference>
<feature type="compositionally biased region" description="Acidic residues" evidence="11">
    <location>
        <begin position="35"/>
        <end position="44"/>
    </location>
</feature>
<evidence type="ECO:0000256" key="7">
    <source>
        <dbReference type="ARBA" id="ARBA00022786"/>
    </source>
</evidence>
<feature type="compositionally biased region" description="Polar residues" evidence="11">
    <location>
        <begin position="45"/>
        <end position="62"/>
    </location>
</feature>
<dbReference type="GO" id="GO:0008270">
    <property type="term" value="F:zinc ion binding"/>
    <property type="evidence" value="ECO:0007669"/>
    <property type="project" value="UniProtKB-KW"/>
</dbReference>
<evidence type="ECO:0000256" key="1">
    <source>
        <dbReference type="ARBA" id="ARBA00004123"/>
    </source>
</evidence>
<dbReference type="PANTHER" id="PTHR21330:SF1">
    <property type="entry name" value="E3 SUMO-PROTEIN LIGASE NSE2"/>
    <property type="match status" value="1"/>
</dbReference>
<evidence type="ECO:0000256" key="10">
    <source>
        <dbReference type="PROSITE-ProRule" id="PRU00452"/>
    </source>
</evidence>
<evidence type="ECO:0000256" key="2">
    <source>
        <dbReference type="ARBA" id="ARBA00004718"/>
    </source>
</evidence>
<dbReference type="EMBL" id="NBII01000007">
    <property type="protein sequence ID" value="PAV17253.1"/>
    <property type="molecule type" value="Genomic_DNA"/>
</dbReference>
<keyword evidence="8" id="KW-0862">Zinc</keyword>
<dbReference type="GO" id="GO:0000724">
    <property type="term" value="P:double-strand break repair via homologous recombination"/>
    <property type="evidence" value="ECO:0007669"/>
    <property type="project" value="InterPro"/>
</dbReference>